<evidence type="ECO:0000313" key="8">
    <source>
        <dbReference type="EMBL" id="HDR00193.1"/>
    </source>
</evidence>
<keyword evidence="3" id="KW-0732">Signal</keyword>
<feature type="non-terminal residue" evidence="8">
    <location>
        <position position="1"/>
    </location>
</feature>
<accession>A0A7V0XFJ1</accession>
<feature type="domain" description="PpiC" evidence="7">
    <location>
        <begin position="49"/>
        <end position="150"/>
    </location>
</feature>
<dbReference type="Proteomes" id="UP000885672">
    <property type="component" value="Unassembled WGS sequence"/>
</dbReference>
<dbReference type="AlphaFoldDB" id="A0A7V0XFJ1"/>
<dbReference type="Gene3D" id="3.10.50.40">
    <property type="match status" value="1"/>
</dbReference>
<evidence type="ECO:0000259" key="7">
    <source>
        <dbReference type="PROSITE" id="PS50198"/>
    </source>
</evidence>
<dbReference type="PROSITE" id="PS50198">
    <property type="entry name" value="PPIC_PPIASE_2"/>
    <property type="match status" value="1"/>
</dbReference>
<reference evidence="8" key="1">
    <citation type="journal article" date="2020" name="mSystems">
        <title>Genome- and Community-Level Interaction Insights into Carbon Utilization and Element Cycling Functions of Hydrothermarchaeota in Hydrothermal Sediment.</title>
        <authorList>
            <person name="Zhou Z."/>
            <person name="Liu Y."/>
            <person name="Xu W."/>
            <person name="Pan J."/>
            <person name="Luo Z.H."/>
            <person name="Li M."/>
        </authorList>
    </citation>
    <scope>NUCLEOTIDE SEQUENCE [LARGE SCALE GENOMIC DNA]</scope>
    <source>
        <strain evidence="8">SpSt-1182</strain>
    </source>
</reference>
<name>A0A7V0XFJ1_UNCW3</name>
<dbReference type="GO" id="GO:0003755">
    <property type="term" value="F:peptidyl-prolyl cis-trans isomerase activity"/>
    <property type="evidence" value="ECO:0007669"/>
    <property type="project" value="UniProtKB-KW"/>
</dbReference>
<evidence type="ECO:0000256" key="2">
    <source>
        <dbReference type="ARBA" id="ARBA00013194"/>
    </source>
</evidence>
<comment type="catalytic activity">
    <reaction evidence="1">
        <text>[protein]-peptidylproline (omega=180) = [protein]-peptidylproline (omega=0)</text>
        <dbReference type="Rhea" id="RHEA:16237"/>
        <dbReference type="Rhea" id="RHEA-COMP:10747"/>
        <dbReference type="Rhea" id="RHEA-COMP:10748"/>
        <dbReference type="ChEBI" id="CHEBI:83833"/>
        <dbReference type="ChEBI" id="CHEBI:83834"/>
        <dbReference type="EC" id="5.2.1.8"/>
    </reaction>
</comment>
<keyword evidence="5 6" id="KW-0413">Isomerase</keyword>
<gene>
    <name evidence="8" type="ORF">ENN51_07925</name>
</gene>
<proteinExistence type="predicted"/>
<sequence length="224" mass="24917">FLPELLVAEDAAELAALFDTEPLEDEDGVALVDENRLGTYVRFARPLPAAEYRRLHAGSDDRPAPVEAPDGRLFFNVTRHDAAAAEFEEIARRFSTSASRHSGGDLYWFDRDDPAKDKQVIDAAFRLNKGAISPVVKVNDSTWTFIKVEDKQAAYVRPLEEVSPKIEAGIRSRKAEEMRSQLLGDLRAAAEIKVEMTPEDFIFEAFEEDPPAPEDVPAGAVEEN</sequence>
<dbReference type="InterPro" id="IPR000297">
    <property type="entry name" value="PPIase_PpiC"/>
</dbReference>
<comment type="caution">
    <text evidence="8">The sequence shown here is derived from an EMBL/GenBank/DDBJ whole genome shotgun (WGS) entry which is preliminary data.</text>
</comment>
<keyword evidence="4 6" id="KW-0697">Rotamase</keyword>
<organism evidence="8">
    <name type="scientific">candidate division WOR-3 bacterium</name>
    <dbReference type="NCBI Taxonomy" id="2052148"/>
    <lineage>
        <taxon>Bacteria</taxon>
        <taxon>Bacteria division WOR-3</taxon>
    </lineage>
</organism>
<dbReference type="Pfam" id="PF13145">
    <property type="entry name" value="Rotamase_2"/>
    <property type="match status" value="1"/>
</dbReference>
<evidence type="ECO:0000256" key="5">
    <source>
        <dbReference type="ARBA" id="ARBA00023235"/>
    </source>
</evidence>
<evidence type="ECO:0000256" key="3">
    <source>
        <dbReference type="ARBA" id="ARBA00022729"/>
    </source>
</evidence>
<dbReference type="PANTHER" id="PTHR47245">
    <property type="entry name" value="PEPTIDYLPROLYL ISOMERASE"/>
    <property type="match status" value="1"/>
</dbReference>
<protein>
    <recommendedName>
        <fullName evidence="2">peptidylprolyl isomerase</fullName>
        <ecNumber evidence="2">5.2.1.8</ecNumber>
    </recommendedName>
</protein>
<dbReference type="EMBL" id="DSBX01000303">
    <property type="protein sequence ID" value="HDR00193.1"/>
    <property type="molecule type" value="Genomic_DNA"/>
</dbReference>
<dbReference type="InterPro" id="IPR050245">
    <property type="entry name" value="PrsA_foldase"/>
</dbReference>
<dbReference type="EC" id="5.2.1.8" evidence="2"/>
<evidence type="ECO:0000256" key="4">
    <source>
        <dbReference type="ARBA" id="ARBA00023110"/>
    </source>
</evidence>
<dbReference type="PANTHER" id="PTHR47245:SF1">
    <property type="entry name" value="FOLDASE PROTEIN PRSA"/>
    <property type="match status" value="1"/>
</dbReference>
<dbReference type="SUPFAM" id="SSF54534">
    <property type="entry name" value="FKBP-like"/>
    <property type="match status" value="1"/>
</dbReference>
<evidence type="ECO:0000256" key="1">
    <source>
        <dbReference type="ARBA" id="ARBA00000971"/>
    </source>
</evidence>
<dbReference type="InterPro" id="IPR046357">
    <property type="entry name" value="PPIase_dom_sf"/>
</dbReference>
<evidence type="ECO:0000256" key="6">
    <source>
        <dbReference type="PROSITE-ProRule" id="PRU00278"/>
    </source>
</evidence>